<keyword evidence="1" id="KW-0472">Membrane</keyword>
<proteinExistence type="predicted"/>
<dbReference type="Pfam" id="PF10734">
    <property type="entry name" value="DUF2523"/>
    <property type="match status" value="1"/>
</dbReference>
<keyword evidence="1" id="KW-0812">Transmembrane</keyword>
<keyword evidence="1" id="KW-1133">Transmembrane helix</keyword>
<dbReference type="EMBL" id="BK015168">
    <property type="protein sequence ID" value="DAD93832.1"/>
    <property type="molecule type" value="Genomic_DNA"/>
</dbReference>
<reference evidence="2" key="1">
    <citation type="journal article" date="2021" name="Proc. Natl. Acad. Sci. U.S.A.">
        <title>A Catalog of Tens of Thousands of Viruses from Human Metagenomes Reveals Hidden Associations with Chronic Diseases.</title>
        <authorList>
            <person name="Tisza M.J."/>
            <person name="Buck C.B."/>
        </authorList>
    </citation>
    <scope>NUCLEOTIDE SEQUENCE</scope>
    <source>
        <strain evidence="2">CtPjN3</strain>
    </source>
</reference>
<feature type="transmembrane region" description="Helical" evidence="1">
    <location>
        <begin position="55"/>
        <end position="78"/>
    </location>
</feature>
<evidence type="ECO:0000313" key="2">
    <source>
        <dbReference type="EMBL" id="DAD93832.1"/>
    </source>
</evidence>
<protein>
    <submittedName>
        <fullName evidence="2">Minor Head Virion Protein G6P</fullName>
    </submittedName>
</protein>
<sequence length="98" mass="10667">MPAWLAALVPIIVEAIFKVLSAIGVYFVATETVDKVFEYFWDKVGGYLNGLPVDFIYLFYLSGAGEALNIVIGAYTLAMGWKLGEKTMKIAGPKGGKK</sequence>
<dbReference type="InterPro" id="IPR019670">
    <property type="entry name" value="DUF2523"/>
</dbReference>
<evidence type="ECO:0000256" key="1">
    <source>
        <dbReference type="SAM" id="Phobius"/>
    </source>
</evidence>
<name>A0A8S5NI07_9VIRU</name>
<organism evidence="2">
    <name type="scientific">Inoviridae sp. ctPjN3</name>
    <dbReference type="NCBI Taxonomy" id="2826761"/>
    <lineage>
        <taxon>Viruses</taxon>
        <taxon>Monodnaviria</taxon>
        <taxon>Loebvirae</taxon>
        <taxon>Hofneiviricota</taxon>
        <taxon>Faserviricetes</taxon>
        <taxon>Tubulavirales</taxon>
        <taxon>Inoviridae</taxon>
    </lineage>
</organism>
<accession>A0A8S5NI07</accession>